<dbReference type="InterPro" id="IPR013693">
    <property type="entry name" value="SpoIID/LytB_N"/>
</dbReference>
<proteinExistence type="predicted"/>
<accession>A0A2W4XIR1</accession>
<evidence type="ECO:0000313" key="2">
    <source>
        <dbReference type="EMBL" id="PZO56844.1"/>
    </source>
</evidence>
<evidence type="ECO:0000313" key="3">
    <source>
        <dbReference type="Proteomes" id="UP000249794"/>
    </source>
</evidence>
<dbReference type="AlphaFoldDB" id="A0A2W4XIR1"/>
<dbReference type="PANTHER" id="PTHR30032">
    <property type="entry name" value="N-ACETYLMURAMOYL-L-ALANINE AMIDASE-RELATED"/>
    <property type="match status" value="1"/>
</dbReference>
<comment type="caution">
    <text evidence="2">The sequence shown here is derived from an EMBL/GenBank/DDBJ whole genome shotgun (WGS) entry which is preliminary data.</text>
</comment>
<dbReference type="EMBL" id="QBMP01000062">
    <property type="protein sequence ID" value="PZO56844.1"/>
    <property type="molecule type" value="Genomic_DNA"/>
</dbReference>
<feature type="domain" description="Sporulation stage II protein D amidase enhancer LytB N-terminal" evidence="1">
    <location>
        <begin position="174"/>
        <end position="264"/>
    </location>
</feature>
<dbReference type="PANTHER" id="PTHR30032:SF4">
    <property type="entry name" value="AMIDASE ENHANCER"/>
    <property type="match status" value="1"/>
</dbReference>
<gene>
    <name evidence="2" type="ORF">DCF15_08005</name>
</gene>
<dbReference type="InterPro" id="IPR051922">
    <property type="entry name" value="Bact_Sporulation_Assoc"/>
</dbReference>
<name>A0A2W4XIR1_9CYAN</name>
<reference evidence="3" key="1">
    <citation type="submission" date="2018-04" db="EMBL/GenBank/DDBJ databases">
        <authorList>
            <person name="Cornet L."/>
        </authorList>
    </citation>
    <scope>NUCLEOTIDE SEQUENCE [LARGE SCALE GENOMIC DNA]</scope>
</reference>
<dbReference type="Proteomes" id="UP000249794">
    <property type="component" value="Unassembled WGS sequence"/>
</dbReference>
<protein>
    <submittedName>
        <fullName evidence="2">Sporulation protein</fullName>
    </submittedName>
</protein>
<organism evidence="2 3">
    <name type="scientific">Phormidesmis priestleyi</name>
    <dbReference type="NCBI Taxonomy" id="268141"/>
    <lineage>
        <taxon>Bacteria</taxon>
        <taxon>Bacillati</taxon>
        <taxon>Cyanobacteriota</taxon>
        <taxon>Cyanophyceae</taxon>
        <taxon>Leptolyngbyales</taxon>
        <taxon>Leptolyngbyaceae</taxon>
        <taxon>Phormidesmis</taxon>
    </lineage>
</organism>
<dbReference type="GO" id="GO:0030288">
    <property type="term" value="C:outer membrane-bounded periplasmic space"/>
    <property type="evidence" value="ECO:0007669"/>
    <property type="project" value="TreeGrafter"/>
</dbReference>
<dbReference type="NCBIfam" id="TIGR02669">
    <property type="entry name" value="SpoIID_LytB"/>
    <property type="match status" value="1"/>
</dbReference>
<dbReference type="GO" id="GO:0030435">
    <property type="term" value="P:sporulation resulting in formation of a cellular spore"/>
    <property type="evidence" value="ECO:0007669"/>
    <property type="project" value="InterPro"/>
</dbReference>
<dbReference type="Pfam" id="PF08486">
    <property type="entry name" value="SpoIID"/>
    <property type="match status" value="1"/>
</dbReference>
<sequence>MSTQTASVQTTSVQTASLQTAAFAKNWFLRLALAPSVPAEPKRRDRAPTHSTFPLHRPLGWPLRWLGGLLLWLALVLPAQAAVELRVAISQGVSAVNVGSSTTGLVRDGSGKPLYQLPELQSITVKADANHVDLTNGSQTLSESSAFWLEPSADGVVWIGDKWYRGRVLVTLESGKLTAINYVNLEKYLYSVVGSEMPTSWPQAALQSQAVAARSYALYKRSRSRNPLYEVDATTTYQAYKGLAQESPSTISAVDSTKNQVVTYNGQVIEAIFHSSSGGHTENASEVWSSDVPYLRGVEDYDQSAPVYSWEQTFSLSDFSNKVSTVGTVRSIGTPRLTTRGRVNSISITGDRGTQTLKGSDIRTALQLRSTRFTIRLDANAGRVTVTGFGFGHGVGLSQWGARSLAERGWTYEQILEHYYQSTAIALLDN</sequence>
<dbReference type="InterPro" id="IPR013486">
    <property type="entry name" value="SpoIID/LytB"/>
</dbReference>
<reference evidence="2 3" key="2">
    <citation type="submission" date="2018-06" db="EMBL/GenBank/DDBJ databases">
        <title>Metagenomic assembly of (sub)arctic Cyanobacteria and their associated microbiome from non-axenic cultures.</title>
        <authorList>
            <person name="Baurain D."/>
        </authorList>
    </citation>
    <scope>NUCLEOTIDE SEQUENCE [LARGE SCALE GENOMIC DNA]</scope>
    <source>
        <strain evidence="2">ULC027bin1</strain>
    </source>
</reference>
<evidence type="ECO:0000259" key="1">
    <source>
        <dbReference type="Pfam" id="PF08486"/>
    </source>
</evidence>